<protein>
    <submittedName>
        <fullName evidence="4">Rhamnolipids biosynthesis 3-oxoacyl-[acyl-carrier-protein] reductase</fullName>
        <ecNumber evidence="4">1.1.1.100</ecNumber>
    </submittedName>
</protein>
<evidence type="ECO:0000256" key="3">
    <source>
        <dbReference type="ARBA" id="ARBA00023002"/>
    </source>
</evidence>
<dbReference type="InterPro" id="IPR036291">
    <property type="entry name" value="NAD(P)-bd_dom_sf"/>
</dbReference>
<dbReference type="GO" id="GO:0008709">
    <property type="term" value="F:cholate 7-alpha-dehydrogenase (NAD+) activity"/>
    <property type="evidence" value="ECO:0007669"/>
    <property type="project" value="TreeGrafter"/>
</dbReference>
<dbReference type="PRINTS" id="PR00081">
    <property type="entry name" value="GDHRDH"/>
</dbReference>
<dbReference type="SUPFAM" id="SSF51735">
    <property type="entry name" value="NAD(P)-binding Rossmann-fold domains"/>
    <property type="match status" value="1"/>
</dbReference>
<dbReference type="InterPro" id="IPR052178">
    <property type="entry name" value="Sec_Metab_Biosynth_SDR"/>
</dbReference>
<dbReference type="Proteomes" id="UP000326241">
    <property type="component" value="Unassembled WGS sequence"/>
</dbReference>
<dbReference type="Pfam" id="PF13561">
    <property type="entry name" value="adh_short_C2"/>
    <property type="match status" value="1"/>
</dbReference>
<dbReference type="Gene3D" id="3.40.50.720">
    <property type="entry name" value="NAD(P)-binding Rossmann-like Domain"/>
    <property type="match status" value="1"/>
</dbReference>
<evidence type="ECO:0000313" key="5">
    <source>
        <dbReference type="Proteomes" id="UP000326241"/>
    </source>
</evidence>
<dbReference type="PRINTS" id="PR00080">
    <property type="entry name" value="SDRFAMILY"/>
</dbReference>
<dbReference type="EMBL" id="CABVGZ010000005">
    <property type="protein sequence ID" value="VVM51886.1"/>
    <property type="molecule type" value="Genomic_DNA"/>
</dbReference>
<organism evidence="4 5">
    <name type="scientific">Pseudomonas fluorescens</name>
    <dbReference type="NCBI Taxonomy" id="294"/>
    <lineage>
        <taxon>Bacteria</taxon>
        <taxon>Pseudomonadati</taxon>
        <taxon>Pseudomonadota</taxon>
        <taxon>Gammaproteobacteria</taxon>
        <taxon>Pseudomonadales</taxon>
        <taxon>Pseudomonadaceae</taxon>
        <taxon>Pseudomonas</taxon>
    </lineage>
</organism>
<dbReference type="PANTHER" id="PTHR43618">
    <property type="entry name" value="7-ALPHA-HYDROXYSTEROID DEHYDROGENASE"/>
    <property type="match status" value="1"/>
</dbReference>
<dbReference type="RefSeq" id="WP_150774141.1">
    <property type="nucleotide sequence ID" value="NZ_CABVGZ010000005.1"/>
</dbReference>
<keyword evidence="3 4" id="KW-0560">Oxidoreductase</keyword>
<accession>A0A5E6Q6M5</accession>
<proteinExistence type="inferred from homology"/>
<keyword evidence="2" id="KW-0521">NADP</keyword>
<dbReference type="FunFam" id="3.40.50.720:FF:000084">
    <property type="entry name" value="Short-chain dehydrogenase reductase"/>
    <property type="match status" value="1"/>
</dbReference>
<dbReference type="InterPro" id="IPR002347">
    <property type="entry name" value="SDR_fam"/>
</dbReference>
<dbReference type="AlphaFoldDB" id="A0A5E6Q6M5"/>
<sequence length="256" mass="27260">MHPYFSLQGRTALVTGGTRGIGKMIAKAFVEAGARVYVCSRDAEACHQTAEELSALGKCHGVAANLATEEGVQELAARLGEQITHLDILVNNAGTTWGALLKSYPVRGWEKVMQLNVTSVFTCIQQFLPLLRKAGSAANPARIINIGSVAGISSFGEQAYAYGPSKAALHQLSRILARELVSQHINVNVIAPGRFPSKMTQHIGSDQQALAEDTALIPMKRWGREEEMAALAISLASTAGAYMTGNIIPLDGGFSL</sequence>
<reference evidence="4 5" key="1">
    <citation type="submission" date="2019-09" db="EMBL/GenBank/DDBJ databases">
        <authorList>
            <person name="Chandra G."/>
            <person name="Truman W A."/>
        </authorList>
    </citation>
    <scope>NUCLEOTIDE SEQUENCE [LARGE SCALE GENOMIC DNA]</scope>
    <source>
        <strain evidence="4">PS624</strain>
    </source>
</reference>
<gene>
    <name evidence="4" type="primary">rhlG</name>
    <name evidence="4" type="ORF">PS624_00829</name>
</gene>
<dbReference type="GO" id="GO:0004316">
    <property type="term" value="F:3-oxoacyl-[acyl-carrier-protein] reductase (NADPH) activity"/>
    <property type="evidence" value="ECO:0007669"/>
    <property type="project" value="UniProtKB-EC"/>
</dbReference>
<evidence type="ECO:0000256" key="2">
    <source>
        <dbReference type="ARBA" id="ARBA00022857"/>
    </source>
</evidence>
<name>A0A5E6Q6M5_PSEFL</name>
<dbReference type="PANTHER" id="PTHR43618:SF8">
    <property type="entry name" value="7ALPHA-HYDROXYSTEROID DEHYDROGENASE"/>
    <property type="match status" value="1"/>
</dbReference>
<comment type="similarity">
    <text evidence="1">Belongs to the short-chain dehydrogenases/reductases (SDR) family.</text>
</comment>
<dbReference type="EC" id="1.1.1.100" evidence="4"/>
<evidence type="ECO:0000256" key="1">
    <source>
        <dbReference type="ARBA" id="ARBA00006484"/>
    </source>
</evidence>
<dbReference type="GO" id="GO:0005829">
    <property type="term" value="C:cytosol"/>
    <property type="evidence" value="ECO:0007669"/>
    <property type="project" value="TreeGrafter"/>
</dbReference>
<evidence type="ECO:0000313" key="4">
    <source>
        <dbReference type="EMBL" id="VVM51886.1"/>
    </source>
</evidence>